<dbReference type="RefSeq" id="WP_256618762.1">
    <property type="nucleotide sequence ID" value="NZ_JANIBC010000003.1"/>
</dbReference>
<feature type="chain" id="PRO_5041012074" description="Flagella basal body P-ring formation protein FlgA" evidence="1">
    <location>
        <begin position="17"/>
        <end position="129"/>
    </location>
</feature>
<comment type="subcellular location">
    <subcellularLocation>
        <location evidence="1">Periplasm</location>
    </subcellularLocation>
</comment>
<evidence type="ECO:0000313" key="4">
    <source>
        <dbReference type="Proteomes" id="UP001142610"/>
    </source>
</evidence>
<organism evidence="3 4">
    <name type="scientific">Parvularcula maris</name>
    <dbReference type="NCBI Taxonomy" id="2965077"/>
    <lineage>
        <taxon>Bacteria</taxon>
        <taxon>Pseudomonadati</taxon>
        <taxon>Pseudomonadota</taxon>
        <taxon>Alphaproteobacteria</taxon>
        <taxon>Parvularculales</taxon>
        <taxon>Parvularculaceae</taxon>
        <taxon>Parvularcula</taxon>
    </lineage>
</organism>
<keyword evidence="1" id="KW-0574">Periplasm</keyword>
<comment type="similarity">
    <text evidence="1">Belongs to the FlgA family.</text>
</comment>
<comment type="caution">
    <text evidence="3">The sequence shown here is derived from an EMBL/GenBank/DDBJ whole genome shotgun (WGS) entry which is preliminary data.</text>
</comment>
<feature type="domain" description="Flagella basal body P-ring formation protein FlgA SAF" evidence="2">
    <location>
        <begin position="35"/>
        <end position="127"/>
    </location>
</feature>
<comment type="function">
    <text evidence="1">Involved in the assembly process of the P-ring formation. It may associate with FlgF on the rod constituting a structure essential for the P-ring assembly or may act as a modulator protein for the P-ring assembly.</text>
</comment>
<dbReference type="InterPro" id="IPR017585">
    <property type="entry name" value="SAF_FlgA"/>
</dbReference>
<keyword evidence="3" id="KW-0966">Cell projection</keyword>
<dbReference type="Pfam" id="PF13144">
    <property type="entry name" value="ChapFlgA"/>
    <property type="match status" value="1"/>
</dbReference>
<evidence type="ECO:0000256" key="1">
    <source>
        <dbReference type="RuleBase" id="RU362063"/>
    </source>
</evidence>
<proteinExistence type="inferred from homology"/>
<accession>A0A9X2L883</accession>
<evidence type="ECO:0000313" key="3">
    <source>
        <dbReference type="EMBL" id="MCQ8184900.1"/>
    </source>
</evidence>
<keyword evidence="1" id="KW-1005">Bacterial flagellum biogenesis</keyword>
<dbReference type="GO" id="GO:0042597">
    <property type="term" value="C:periplasmic space"/>
    <property type="evidence" value="ECO:0007669"/>
    <property type="project" value="UniProtKB-SubCell"/>
</dbReference>
<sequence length="129" mass="13727">MRWLLAAALFMGSASAEVTANAALPRGTILISSDLSGPRAEVDRMVGLEARRPLFAGRTVRPTDLREPRAVKRQQAVSVIFVRGLLVLRTEGRAAGEGAVGDSVDILLEGRRAPIRARVTGPGRVEVAS</sequence>
<dbReference type="GO" id="GO:0044780">
    <property type="term" value="P:bacterial-type flagellum assembly"/>
    <property type="evidence" value="ECO:0007669"/>
    <property type="project" value="InterPro"/>
</dbReference>
<keyword evidence="4" id="KW-1185">Reference proteome</keyword>
<dbReference type="Gene3D" id="2.30.30.760">
    <property type="match status" value="1"/>
</dbReference>
<keyword evidence="3" id="KW-0969">Cilium</keyword>
<name>A0A9X2L883_9PROT</name>
<keyword evidence="3" id="KW-0282">Flagellum</keyword>
<dbReference type="NCBIfam" id="TIGR03170">
    <property type="entry name" value="flgA_cterm"/>
    <property type="match status" value="1"/>
</dbReference>
<dbReference type="AlphaFoldDB" id="A0A9X2L883"/>
<feature type="signal peptide" evidence="1">
    <location>
        <begin position="1"/>
        <end position="16"/>
    </location>
</feature>
<evidence type="ECO:0000259" key="2">
    <source>
        <dbReference type="Pfam" id="PF13144"/>
    </source>
</evidence>
<keyword evidence="1" id="KW-0732">Signal</keyword>
<dbReference type="InterPro" id="IPR039246">
    <property type="entry name" value="Flagellar_FlgA"/>
</dbReference>
<dbReference type="PANTHER" id="PTHR36307">
    <property type="entry name" value="FLAGELLA BASAL BODY P-RING FORMATION PROTEIN FLGA"/>
    <property type="match status" value="1"/>
</dbReference>
<protein>
    <recommendedName>
        <fullName evidence="1">Flagella basal body P-ring formation protein FlgA</fullName>
    </recommendedName>
</protein>
<dbReference type="EMBL" id="JANIBC010000003">
    <property type="protein sequence ID" value="MCQ8184900.1"/>
    <property type="molecule type" value="Genomic_DNA"/>
</dbReference>
<dbReference type="PANTHER" id="PTHR36307:SF1">
    <property type="entry name" value="FLAGELLA BASAL BODY P-RING FORMATION PROTEIN FLGA"/>
    <property type="match status" value="1"/>
</dbReference>
<reference evidence="3" key="1">
    <citation type="submission" date="2022-07" db="EMBL/GenBank/DDBJ databases">
        <title>Parvularcula maris sp. nov., an algicidal bacterium isolated from seawater.</title>
        <authorList>
            <person name="Li F."/>
        </authorList>
    </citation>
    <scope>NUCLEOTIDE SEQUENCE</scope>
    <source>
        <strain evidence="3">BGMRC 0090</strain>
    </source>
</reference>
<dbReference type="Proteomes" id="UP001142610">
    <property type="component" value="Unassembled WGS sequence"/>
</dbReference>
<gene>
    <name evidence="3" type="primary">flgA</name>
    <name evidence="3" type="ORF">NOG11_05800</name>
</gene>